<proteinExistence type="predicted"/>
<accession>W7E4S4</accession>
<dbReference type="AlphaFoldDB" id="W7E4S4"/>
<gene>
    <name evidence="2" type="ORF">COCVIDRAFT_109450</name>
</gene>
<organism evidence="2 3">
    <name type="scientific">Bipolaris victoriae (strain FI3)</name>
    <name type="common">Victoria blight of oats agent</name>
    <name type="synonym">Cochliobolus victoriae</name>
    <dbReference type="NCBI Taxonomy" id="930091"/>
    <lineage>
        <taxon>Eukaryota</taxon>
        <taxon>Fungi</taxon>
        <taxon>Dikarya</taxon>
        <taxon>Ascomycota</taxon>
        <taxon>Pezizomycotina</taxon>
        <taxon>Dothideomycetes</taxon>
        <taxon>Pleosporomycetidae</taxon>
        <taxon>Pleosporales</taxon>
        <taxon>Pleosporineae</taxon>
        <taxon>Pleosporaceae</taxon>
        <taxon>Bipolaris</taxon>
    </lineage>
</organism>
<feature type="domain" description="BTB" evidence="1">
    <location>
        <begin position="10"/>
        <end position="84"/>
    </location>
</feature>
<keyword evidence="3" id="KW-1185">Reference proteome</keyword>
<sequence length="224" mass="25528">LRGPGIDVHVGTTVTMEDLPNSDPHKVWSLPKALISHYSPFLEAACSQDFRERRENRIELPDDDVAVFALFVEWMYYGQYTVTQLSLSSANTSSSTSIDAKCWVLGDKLLCTGFKNYAMGRLYTQYTATSFNTAVTTSNVEYACDNSAMHSKLREFYVTFVATHFNDPQRIQGSAEEWDGLVLRCADMRSLLLQGFRLGDRNFLKSKEYYFDKDNKMCIVPSRK</sequence>
<dbReference type="GeneID" id="26249581"/>
<dbReference type="Gene3D" id="3.30.710.10">
    <property type="entry name" value="Potassium Channel Kv1.1, Chain A"/>
    <property type="match status" value="1"/>
</dbReference>
<dbReference type="CDD" id="cd18186">
    <property type="entry name" value="BTB_POZ_ZBTB_KLHL-like"/>
    <property type="match status" value="1"/>
</dbReference>
<protein>
    <recommendedName>
        <fullName evidence="1">BTB domain-containing protein</fullName>
    </recommendedName>
</protein>
<dbReference type="HOGENOM" id="CLU_087348_0_0_1"/>
<evidence type="ECO:0000259" key="1">
    <source>
        <dbReference type="PROSITE" id="PS50097"/>
    </source>
</evidence>
<dbReference type="Proteomes" id="UP000054337">
    <property type="component" value="Unassembled WGS sequence"/>
</dbReference>
<dbReference type="SUPFAM" id="SSF54695">
    <property type="entry name" value="POZ domain"/>
    <property type="match status" value="1"/>
</dbReference>
<dbReference type="RefSeq" id="XP_014552729.1">
    <property type="nucleotide sequence ID" value="XM_014697243.1"/>
</dbReference>
<dbReference type="OrthoDB" id="194443at2759"/>
<reference evidence="2 3" key="1">
    <citation type="journal article" date="2013" name="PLoS Genet.">
        <title>Comparative genome structure, secondary metabolite, and effector coding capacity across Cochliobolus pathogens.</title>
        <authorList>
            <person name="Condon B.J."/>
            <person name="Leng Y."/>
            <person name="Wu D."/>
            <person name="Bushley K.E."/>
            <person name="Ohm R.A."/>
            <person name="Otillar R."/>
            <person name="Martin J."/>
            <person name="Schackwitz W."/>
            <person name="Grimwood J."/>
            <person name="MohdZainudin N."/>
            <person name="Xue C."/>
            <person name="Wang R."/>
            <person name="Manning V.A."/>
            <person name="Dhillon B."/>
            <person name="Tu Z.J."/>
            <person name="Steffenson B.J."/>
            <person name="Salamov A."/>
            <person name="Sun H."/>
            <person name="Lowry S."/>
            <person name="LaButti K."/>
            <person name="Han J."/>
            <person name="Copeland A."/>
            <person name="Lindquist E."/>
            <person name="Barry K."/>
            <person name="Schmutz J."/>
            <person name="Baker S.E."/>
            <person name="Ciuffetti L.M."/>
            <person name="Grigoriev I.V."/>
            <person name="Zhong S."/>
            <person name="Turgeon B.G."/>
        </authorList>
    </citation>
    <scope>NUCLEOTIDE SEQUENCE [LARGE SCALE GENOMIC DNA]</scope>
    <source>
        <strain evidence="2 3">FI3</strain>
    </source>
</reference>
<dbReference type="PROSITE" id="PS50097">
    <property type="entry name" value="BTB"/>
    <property type="match status" value="1"/>
</dbReference>
<dbReference type="InterPro" id="IPR011333">
    <property type="entry name" value="SKP1/BTB/POZ_sf"/>
</dbReference>
<feature type="non-terminal residue" evidence="2">
    <location>
        <position position="1"/>
    </location>
</feature>
<dbReference type="PANTHER" id="PTHR47843">
    <property type="entry name" value="BTB DOMAIN-CONTAINING PROTEIN-RELATED"/>
    <property type="match status" value="1"/>
</dbReference>
<dbReference type="EMBL" id="KI968793">
    <property type="protein sequence ID" value="EUN23151.1"/>
    <property type="molecule type" value="Genomic_DNA"/>
</dbReference>
<evidence type="ECO:0000313" key="3">
    <source>
        <dbReference type="Proteomes" id="UP000054337"/>
    </source>
</evidence>
<evidence type="ECO:0000313" key="2">
    <source>
        <dbReference type="EMBL" id="EUN23151.1"/>
    </source>
</evidence>
<name>W7E4S4_BIPV3</name>
<dbReference type="InterPro" id="IPR000210">
    <property type="entry name" value="BTB/POZ_dom"/>
</dbReference>